<evidence type="ECO:0000256" key="2">
    <source>
        <dbReference type="SAM" id="Coils"/>
    </source>
</evidence>
<accession>A0A4P7GHM5</accession>
<dbReference type="PANTHER" id="PTHR37313:SF2">
    <property type="entry name" value="UPF0749 PROTEIN YLXX"/>
    <property type="match status" value="1"/>
</dbReference>
<protein>
    <submittedName>
        <fullName evidence="3">DUF881 domain-containing protein</fullName>
    </submittedName>
</protein>
<dbReference type="Gene3D" id="3.30.70.1880">
    <property type="entry name" value="Protein of unknown function DUF881"/>
    <property type="match status" value="1"/>
</dbReference>
<reference evidence="3 4" key="1">
    <citation type="submission" date="2019-03" db="EMBL/GenBank/DDBJ databases">
        <title>Three New Species of Nocardioides, Nocardioides euryhalodurans sp. nov., Nocardioides seonyuensis sp. nov. and Nocardioides eburneoflavus sp. nov., Iolated from Soil.</title>
        <authorList>
            <person name="Roh S.G."/>
            <person name="Lee C."/>
            <person name="Kim M.-K."/>
            <person name="Kim S.B."/>
        </authorList>
    </citation>
    <scope>NUCLEOTIDE SEQUENCE [LARGE SCALE GENOMIC DNA]</scope>
    <source>
        <strain evidence="3 4">MMS17-SY117</strain>
    </source>
</reference>
<evidence type="ECO:0000256" key="1">
    <source>
        <dbReference type="ARBA" id="ARBA00009108"/>
    </source>
</evidence>
<keyword evidence="4" id="KW-1185">Reference proteome</keyword>
<evidence type="ECO:0000313" key="4">
    <source>
        <dbReference type="Proteomes" id="UP000294894"/>
    </source>
</evidence>
<dbReference type="GO" id="GO:0005886">
    <property type="term" value="C:plasma membrane"/>
    <property type="evidence" value="ECO:0007669"/>
    <property type="project" value="TreeGrafter"/>
</dbReference>
<dbReference type="OrthoDB" id="3211287at2"/>
<feature type="coiled-coil region" evidence="2">
    <location>
        <begin position="79"/>
        <end position="113"/>
    </location>
</feature>
<dbReference type="PANTHER" id="PTHR37313">
    <property type="entry name" value="UPF0749 PROTEIN RV1825"/>
    <property type="match status" value="1"/>
</dbReference>
<dbReference type="KEGG" id="noy:EXE57_02360"/>
<sequence>MTDQTPPPAPDQRPDQTGRRRLLEALRKPSRRQTVVGLLLAAVGFAAVTQVTSYGVDDTYAGYREQALIDVLNGLAGTTRRAEAEVARLEATREELRDDSSSEQAALEQARREAETLQILAGVVPVTGPGIRVTITEETGQVDIDSMLDTVQEMRTAFAEAMQFNGQVRVVARTSFEDGVGGMYVDGTFLEPPYVLDVIGDPTTLHGGLTFPDGPIDQLEADGATVEVEELDSLDIESTVDPERLEFAQPDTR</sequence>
<proteinExistence type="inferred from homology"/>
<dbReference type="InterPro" id="IPR010273">
    <property type="entry name" value="DUF881"/>
</dbReference>
<name>A0A4P7GHM5_9ACTN</name>
<dbReference type="EMBL" id="CP038267">
    <property type="protein sequence ID" value="QBR91241.1"/>
    <property type="molecule type" value="Genomic_DNA"/>
</dbReference>
<dbReference type="RefSeq" id="WP_135073654.1">
    <property type="nucleotide sequence ID" value="NZ_CP038267.1"/>
</dbReference>
<organism evidence="3 4">
    <name type="scientific">Nocardioides euryhalodurans</name>
    <dbReference type="NCBI Taxonomy" id="2518370"/>
    <lineage>
        <taxon>Bacteria</taxon>
        <taxon>Bacillati</taxon>
        <taxon>Actinomycetota</taxon>
        <taxon>Actinomycetes</taxon>
        <taxon>Propionibacteriales</taxon>
        <taxon>Nocardioidaceae</taxon>
        <taxon>Nocardioides</taxon>
    </lineage>
</organism>
<comment type="similarity">
    <text evidence="1">Belongs to the UPF0749 family.</text>
</comment>
<keyword evidence="2" id="KW-0175">Coiled coil</keyword>
<dbReference type="Pfam" id="PF05949">
    <property type="entry name" value="DUF881"/>
    <property type="match status" value="1"/>
</dbReference>
<dbReference type="Proteomes" id="UP000294894">
    <property type="component" value="Chromosome"/>
</dbReference>
<gene>
    <name evidence="3" type="ORF">EXE57_02360</name>
</gene>
<dbReference type="AlphaFoldDB" id="A0A4P7GHM5"/>
<evidence type="ECO:0000313" key="3">
    <source>
        <dbReference type="EMBL" id="QBR91241.1"/>
    </source>
</evidence>